<comment type="similarity">
    <text evidence="2">Belongs to the SpxH family.</text>
</comment>
<dbReference type="RefSeq" id="WP_208651819.1">
    <property type="nucleotide sequence ID" value="NZ_CP036528.1"/>
</dbReference>
<sequence length="274" mass="31938">MNNIQLLSEPVASEKTTKPIELYIFIDPLCPNAFKLQSMLKKLQLEYEHYFTWRYVLSTQLTTLNCVTRRIKGCLTGADVDITHPALPSLAIKAAELQGKKAAYRYIRKLQEHALLETKNVHSYTALIEIAKEAKLDQEEFIKDFGSKEAVRAFQCDLYITREMEIDEVPSIVFFNECIEDEGLKVSGMYSYEIYVQILQEMLDEEIVSKPLPTFEELFQRFQCLTTYEVASIYSISMNDAERELKKRMLQQKIERISNNAVTFWRLKQSSYSF</sequence>
<evidence type="ECO:0000313" key="3">
    <source>
        <dbReference type="EMBL" id="QBK25432.1"/>
    </source>
</evidence>
<dbReference type="Gene3D" id="3.40.30.10">
    <property type="entry name" value="Glutaredoxin"/>
    <property type="match status" value="1"/>
</dbReference>
<evidence type="ECO:0000313" key="4">
    <source>
        <dbReference type="Proteomes" id="UP000291151"/>
    </source>
</evidence>
<proteinExistence type="inferred from homology"/>
<dbReference type="HAMAP" id="MF_02245">
    <property type="entry name" value="Adapter_SpxH"/>
    <property type="match status" value="1"/>
</dbReference>
<organism evidence="3 4">
    <name type="scientific">Ureibacillus thermophilus</name>
    <dbReference type="NCBI Taxonomy" id="367743"/>
    <lineage>
        <taxon>Bacteria</taxon>
        <taxon>Bacillati</taxon>
        <taxon>Bacillota</taxon>
        <taxon>Bacilli</taxon>
        <taxon>Bacillales</taxon>
        <taxon>Caryophanaceae</taxon>
        <taxon>Ureibacillus</taxon>
    </lineage>
</organism>
<comment type="function">
    <text evidence="2">Adapter protein required for efficient degradation of Spx by ClpXP under non-stress conditions. Interaction with Spx stabilizes Spx and exposes the C-terminus of Spx for recognition and proteolysis by ClpXP.</text>
</comment>
<dbReference type="InterPro" id="IPR046404">
    <property type="entry name" value="Adapter_SpxH"/>
</dbReference>
<dbReference type="KEGG" id="uth:DKZ56_05940"/>
<evidence type="ECO:0000256" key="1">
    <source>
        <dbReference type="ARBA" id="ARBA00022490"/>
    </source>
</evidence>
<keyword evidence="4" id="KW-1185">Reference proteome</keyword>
<dbReference type="InterPro" id="IPR036249">
    <property type="entry name" value="Thioredoxin-like_sf"/>
</dbReference>
<name>A0A4P6UV28_9BACL</name>
<dbReference type="PANTHER" id="PTHR13887:SF47">
    <property type="entry name" value="CLPXP ADAPTER PROTEIN SPXH"/>
    <property type="match status" value="1"/>
</dbReference>
<gene>
    <name evidence="2" type="primary">spxH</name>
    <name evidence="3" type="ORF">DKZ56_05940</name>
</gene>
<dbReference type="SUPFAM" id="SSF52833">
    <property type="entry name" value="Thioredoxin-like"/>
    <property type="match status" value="1"/>
</dbReference>
<dbReference type="EMBL" id="CP036528">
    <property type="protein sequence ID" value="QBK25432.1"/>
    <property type="molecule type" value="Genomic_DNA"/>
</dbReference>
<keyword evidence="1 2" id="KW-0963">Cytoplasm</keyword>
<reference evidence="3 4" key="1">
    <citation type="submission" date="2019-02" db="EMBL/GenBank/DDBJ databases">
        <title>Ureibacillus thermophilus.</title>
        <authorList>
            <person name="Sunny J.S."/>
            <person name="Natarajan A."/>
            <person name="Saleena L.M."/>
        </authorList>
    </citation>
    <scope>NUCLEOTIDE SEQUENCE [LARGE SCALE GENOMIC DNA]</scope>
    <source>
        <strain evidence="3 4">LM102</strain>
    </source>
</reference>
<dbReference type="PANTHER" id="PTHR13887">
    <property type="entry name" value="GLUTATHIONE S-TRANSFERASE KAPPA"/>
    <property type="match status" value="1"/>
</dbReference>
<comment type="subcellular location">
    <subcellularLocation>
        <location evidence="2">Cytoplasm</location>
    </subcellularLocation>
</comment>
<dbReference type="Pfam" id="PF13743">
    <property type="entry name" value="Thioredoxin_5"/>
    <property type="match status" value="1"/>
</dbReference>
<accession>A0A4P6UV28</accession>
<evidence type="ECO:0000256" key="2">
    <source>
        <dbReference type="HAMAP-Rule" id="MF_02245"/>
    </source>
</evidence>
<dbReference type="AlphaFoldDB" id="A0A4P6UV28"/>
<comment type="subunit">
    <text evidence="2">Interacts with Spx.</text>
</comment>
<dbReference type="CDD" id="cd03025">
    <property type="entry name" value="DsbA_FrnE_like"/>
    <property type="match status" value="1"/>
</dbReference>
<dbReference type="GO" id="GO:0005737">
    <property type="term" value="C:cytoplasm"/>
    <property type="evidence" value="ECO:0007669"/>
    <property type="project" value="UniProtKB-SubCell"/>
</dbReference>
<dbReference type="Proteomes" id="UP000291151">
    <property type="component" value="Chromosome"/>
</dbReference>
<protein>
    <recommendedName>
        <fullName evidence="2">ClpXP adapter protein SpxH</fullName>
    </recommendedName>
</protein>